<keyword evidence="1" id="KW-0812">Transmembrane</keyword>
<keyword evidence="3" id="KW-1185">Reference proteome</keyword>
<reference evidence="2" key="1">
    <citation type="submission" date="2021-03" db="EMBL/GenBank/DDBJ databases">
        <authorList>
            <person name="Li Z."/>
            <person name="Yang C."/>
        </authorList>
    </citation>
    <scope>NUCLEOTIDE SEQUENCE</scope>
    <source>
        <strain evidence="2">Dzin_1.0</strain>
        <tissue evidence="2">Leaf</tissue>
    </source>
</reference>
<keyword evidence="1" id="KW-0472">Membrane</keyword>
<dbReference type="EMBL" id="JAGGNH010000001">
    <property type="protein sequence ID" value="KAJ0985172.1"/>
    <property type="molecule type" value="Genomic_DNA"/>
</dbReference>
<evidence type="ECO:0000256" key="1">
    <source>
        <dbReference type="SAM" id="Phobius"/>
    </source>
</evidence>
<dbReference type="Proteomes" id="UP001085076">
    <property type="component" value="Miscellaneous, Linkage group lg01"/>
</dbReference>
<dbReference type="AlphaFoldDB" id="A0A9D5HRC3"/>
<accession>A0A9D5HRC3</accession>
<feature type="transmembrane region" description="Helical" evidence="1">
    <location>
        <begin position="7"/>
        <end position="26"/>
    </location>
</feature>
<reference evidence="2" key="2">
    <citation type="journal article" date="2022" name="Hortic Res">
        <title>The genome of Dioscorea zingiberensis sheds light on the biosynthesis, origin and evolution of the medicinally important diosgenin saponins.</title>
        <authorList>
            <person name="Li Y."/>
            <person name="Tan C."/>
            <person name="Li Z."/>
            <person name="Guo J."/>
            <person name="Li S."/>
            <person name="Chen X."/>
            <person name="Wang C."/>
            <person name="Dai X."/>
            <person name="Yang H."/>
            <person name="Song W."/>
            <person name="Hou L."/>
            <person name="Xu J."/>
            <person name="Tong Z."/>
            <person name="Xu A."/>
            <person name="Yuan X."/>
            <person name="Wang W."/>
            <person name="Yang Q."/>
            <person name="Chen L."/>
            <person name="Sun Z."/>
            <person name="Wang K."/>
            <person name="Pan B."/>
            <person name="Chen J."/>
            <person name="Bao Y."/>
            <person name="Liu F."/>
            <person name="Qi X."/>
            <person name="Gang D.R."/>
            <person name="Wen J."/>
            <person name="Li J."/>
        </authorList>
    </citation>
    <scope>NUCLEOTIDE SEQUENCE</scope>
    <source>
        <strain evidence="2">Dzin_1.0</strain>
    </source>
</reference>
<evidence type="ECO:0000313" key="3">
    <source>
        <dbReference type="Proteomes" id="UP001085076"/>
    </source>
</evidence>
<comment type="caution">
    <text evidence="2">The sequence shown here is derived from an EMBL/GenBank/DDBJ whole genome shotgun (WGS) entry which is preliminary data.</text>
</comment>
<gene>
    <name evidence="2" type="ORF">J5N97_003528</name>
</gene>
<name>A0A9D5HRC3_9LILI</name>
<organism evidence="2 3">
    <name type="scientific">Dioscorea zingiberensis</name>
    <dbReference type="NCBI Taxonomy" id="325984"/>
    <lineage>
        <taxon>Eukaryota</taxon>
        <taxon>Viridiplantae</taxon>
        <taxon>Streptophyta</taxon>
        <taxon>Embryophyta</taxon>
        <taxon>Tracheophyta</taxon>
        <taxon>Spermatophyta</taxon>
        <taxon>Magnoliopsida</taxon>
        <taxon>Liliopsida</taxon>
        <taxon>Dioscoreales</taxon>
        <taxon>Dioscoreaceae</taxon>
        <taxon>Dioscorea</taxon>
    </lineage>
</organism>
<evidence type="ECO:0000313" key="2">
    <source>
        <dbReference type="EMBL" id="KAJ0985172.1"/>
    </source>
</evidence>
<sequence>MEDAEEQINWVLFIIPVALLLLIRWISSVESFDGLFGILPYDHRLRRSSYFGESQEGGGSRF</sequence>
<keyword evidence="1" id="KW-1133">Transmembrane helix</keyword>
<proteinExistence type="predicted"/>
<protein>
    <submittedName>
        <fullName evidence="2">Uncharacterized protein</fullName>
    </submittedName>
</protein>
<dbReference type="OrthoDB" id="1921056at2759"/>